<evidence type="ECO:0000256" key="1">
    <source>
        <dbReference type="SAM" id="SignalP"/>
    </source>
</evidence>
<evidence type="ECO:0008006" key="4">
    <source>
        <dbReference type="Google" id="ProtNLM"/>
    </source>
</evidence>
<keyword evidence="3" id="KW-1185">Reference proteome</keyword>
<organism evidence="2 3">
    <name type="scientific">Oceanihabitans sediminis</name>
    <dbReference type="NCBI Taxonomy" id="1812012"/>
    <lineage>
        <taxon>Bacteria</taxon>
        <taxon>Pseudomonadati</taxon>
        <taxon>Bacteroidota</taxon>
        <taxon>Flavobacteriia</taxon>
        <taxon>Flavobacteriales</taxon>
        <taxon>Flavobacteriaceae</taxon>
        <taxon>Oceanihabitans</taxon>
    </lineage>
</organism>
<protein>
    <recommendedName>
        <fullName evidence="4">Gliding motility protein RemB</fullName>
    </recommendedName>
</protein>
<name>A0A368P9Y3_9FLAO</name>
<reference evidence="2 3" key="1">
    <citation type="submission" date="2018-07" db="EMBL/GenBank/DDBJ databases">
        <title>Oceanihabitans testaceum sp. nov., isolated from marine sediment.</title>
        <authorList>
            <person name="Li C.-M."/>
        </authorList>
    </citation>
    <scope>NUCLEOTIDE SEQUENCE [LARGE SCALE GENOMIC DNA]</scope>
    <source>
        <strain evidence="2 3">S9-10</strain>
    </source>
</reference>
<dbReference type="Pfam" id="PF19494">
    <property type="entry name" value="DUF6029"/>
    <property type="match status" value="1"/>
</dbReference>
<dbReference type="OrthoDB" id="5480631at2"/>
<comment type="caution">
    <text evidence="2">The sequence shown here is derived from an EMBL/GenBank/DDBJ whole genome shotgun (WGS) entry which is preliminary data.</text>
</comment>
<accession>A0A368P9Y3</accession>
<feature type="chain" id="PRO_5017074642" description="Gliding motility protein RemB" evidence="1">
    <location>
        <begin position="21"/>
        <end position="596"/>
    </location>
</feature>
<dbReference type="EMBL" id="QPIG01000001">
    <property type="protein sequence ID" value="RCU58745.1"/>
    <property type="molecule type" value="Genomic_DNA"/>
</dbReference>
<proteinExistence type="predicted"/>
<keyword evidence="1" id="KW-0732">Signal</keyword>
<feature type="signal peptide" evidence="1">
    <location>
        <begin position="1"/>
        <end position="20"/>
    </location>
</feature>
<gene>
    <name evidence="2" type="ORF">DU428_05080</name>
</gene>
<dbReference type="AlphaFoldDB" id="A0A368P9Y3"/>
<dbReference type="InterPro" id="IPR046070">
    <property type="entry name" value="DUF6029"/>
</dbReference>
<dbReference type="RefSeq" id="WP_113966244.1">
    <property type="nucleotide sequence ID" value="NZ_JAWWDI010000007.1"/>
</dbReference>
<evidence type="ECO:0000313" key="3">
    <source>
        <dbReference type="Proteomes" id="UP000252249"/>
    </source>
</evidence>
<evidence type="ECO:0000313" key="2">
    <source>
        <dbReference type="EMBL" id="RCU58745.1"/>
    </source>
</evidence>
<sequence>MKSTTKLVLACLLLPTFLFSQEEQDSTATETSTFNKFMDNLTGSFESNAQWYLNDKETGRFEEDEHLRANSYLKLNYYFLNNFSAGVQVESYAPQALLNYDKELNKEVGLAEYYINYRTDKVDATLGHFYEQFGSGLILRAWEDRALGMNNSIRGGKIKYTPFSFLQVTGLYGSQRRGFDVSDSEIMAFNAELNINEIVKSNFFDQISLGLSYVNRNEDFTSTSTNTEKIEIPKNVGAYSARLGLSFKDIYTNVEYVMKDKDVRLNNIQPNKVSFSENKLFDGSALLFNLGYSARGFGVNYTFRRLENMSFYSQREDKNLINNPTNRATLNYLPALTKQHDYTLANIYIYQAQPGLYIENYESPRAKAGEIGNQIDVFYKFKRGSLLGGKYGTKVSANLAYWAALNVKISDPDGIPYFSSDNLTYESDFLNFDNKIYSEFNLEVNKKWTKNFSSIFTFIDLHYNSDYLVEANGAKVDAWIGVAEGTYKFGKGKSLRVEAQHLSTDDDARNWLGGTVEYFFNSNFGVYLNDSYNYEDSPIEENSKIHFFNLGGSFTKGATRVSLNYGRQRGGLICVGGVCRPVSKNTGVTLNLATSF</sequence>
<dbReference type="Proteomes" id="UP000252249">
    <property type="component" value="Unassembled WGS sequence"/>
</dbReference>